<evidence type="ECO:0000256" key="1">
    <source>
        <dbReference type="ARBA" id="ARBA00004370"/>
    </source>
</evidence>
<dbReference type="OrthoDB" id="2152119at2759"/>
<dbReference type="InterPro" id="IPR000612">
    <property type="entry name" value="PMP3"/>
</dbReference>
<dbReference type="PROSITE" id="PS01309">
    <property type="entry name" value="UPF0057"/>
    <property type="match status" value="1"/>
</dbReference>
<dbReference type="Pfam" id="PF01679">
    <property type="entry name" value="Pmp3"/>
    <property type="match status" value="1"/>
</dbReference>
<evidence type="ECO:0000313" key="10">
    <source>
        <dbReference type="Proteomes" id="UP000225277"/>
    </source>
</evidence>
<reference evidence="9 10" key="1">
    <citation type="submission" date="2016-03" db="EMBL/GenBank/DDBJ databases">
        <authorList>
            <person name="Ploux O."/>
        </authorList>
    </citation>
    <scope>NUCLEOTIDE SEQUENCE [LARGE SCALE GENOMIC DNA]</scope>
    <source>
        <strain evidence="9 10">URUG2</strain>
    </source>
</reference>
<accession>A0A2D3V1A8</accession>
<keyword evidence="3 7" id="KW-0812">Transmembrane</keyword>
<comment type="similarity">
    <text evidence="2">Belongs to the UPF0057 (PMP3) family.</text>
</comment>
<feature type="transmembrane region" description="Helical" evidence="7">
    <location>
        <begin position="30"/>
        <end position="53"/>
    </location>
</feature>
<evidence type="ECO:0000256" key="7">
    <source>
        <dbReference type="SAM" id="Phobius"/>
    </source>
</evidence>
<name>A0A2D3V1A8_9PEZI</name>
<organism evidence="9 10">
    <name type="scientific">Ramularia collo-cygni</name>
    <dbReference type="NCBI Taxonomy" id="112498"/>
    <lineage>
        <taxon>Eukaryota</taxon>
        <taxon>Fungi</taxon>
        <taxon>Dikarya</taxon>
        <taxon>Ascomycota</taxon>
        <taxon>Pezizomycotina</taxon>
        <taxon>Dothideomycetes</taxon>
        <taxon>Dothideomycetidae</taxon>
        <taxon>Mycosphaerellales</taxon>
        <taxon>Mycosphaerellaceae</taxon>
        <taxon>Ramularia</taxon>
    </lineage>
</organism>
<evidence type="ECO:0000256" key="4">
    <source>
        <dbReference type="ARBA" id="ARBA00022989"/>
    </source>
</evidence>
<evidence type="ECO:0000256" key="2">
    <source>
        <dbReference type="ARBA" id="ARBA00009530"/>
    </source>
</evidence>
<dbReference type="GeneID" id="35602559"/>
<evidence type="ECO:0000256" key="5">
    <source>
        <dbReference type="ARBA" id="ARBA00023136"/>
    </source>
</evidence>
<dbReference type="Proteomes" id="UP000225277">
    <property type="component" value="Unassembled WGS sequence"/>
</dbReference>
<dbReference type="PANTHER" id="PTHR21659">
    <property type="entry name" value="HYDROPHOBIC PROTEIN RCI2 LOW TEMPERATURE AND SALT RESPONSIVE PROTEIN LTI6 -RELATED"/>
    <property type="match status" value="1"/>
</dbReference>
<dbReference type="EMBL" id="FJUY01000011">
    <property type="protein sequence ID" value="CZT21578.1"/>
    <property type="molecule type" value="Genomic_DNA"/>
</dbReference>
<feature type="signal peptide" evidence="8">
    <location>
        <begin position="1"/>
        <end position="20"/>
    </location>
</feature>
<feature type="region of interest" description="Disordered" evidence="6">
    <location>
        <begin position="71"/>
        <end position="104"/>
    </location>
</feature>
<keyword evidence="4 7" id="KW-1133">Transmembrane helix</keyword>
<evidence type="ECO:0000313" key="9">
    <source>
        <dbReference type="EMBL" id="CZT21578.1"/>
    </source>
</evidence>
<protein>
    <recommendedName>
        <fullName evidence="11">Plasma membrane proteolipid 3</fullName>
    </recommendedName>
</protein>
<evidence type="ECO:0000256" key="3">
    <source>
        <dbReference type="ARBA" id="ARBA00022692"/>
    </source>
</evidence>
<feature type="chain" id="PRO_5013837531" description="Plasma membrane proteolipid 3" evidence="8">
    <location>
        <begin position="21"/>
        <end position="104"/>
    </location>
</feature>
<feature type="compositionally biased region" description="Basic and acidic residues" evidence="6">
    <location>
        <begin position="71"/>
        <end position="85"/>
    </location>
</feature>
<gene>
    <name evidence="9" type="ORF">RCC_07442</name>
</gene>
<evidence type="ECO:0000256" key="8">
    <source>
        <dbReference type="SAM" id="SignalP"/>
    </source>
</evidence>
<comment type="subcellular location">
    <subcellularLocation>
        <location evidence="1">Membrane</location>
    </subcellularLocation>
</comment>
<dbReference type="GO" id="GO:0016020">
    <property type="term" value="C:membrane"/>
    <property type="evidence" value="ECO:0007669"/>
    <property type="project" value="UniProtKB-SubCell"/>
</dbReference>
<keyword evidence="10" id="KW-1185">Reference proteome</keyword>
<keyword evidence="8" id="KW-0732">Signal</keyword>
<evidence type="ECO:0008006" key="11">
    <source>
        <dbReference type="Google" id="ProtNLM"/>
    </source>
</evidence>
<dbReference type="AlphaFoldDB" id="A0A2D3V1A8"/>
<dbReference type="PANTHER" id="PTHR21659:SF42">
    <property type="entry name" value="UPF0057 MEMBRANE PROTEIN ZK632.10-RELATED"/>
    <property type="match status" value="1"/>
</dbReference>
<proteinExistence type="inferred from homology"/>
<dbReference type="RefSeq" id="XP_023628467.1">
    <property type="nucleotide sequence ID" value="XM_023772699.1"/>
</dbReference>
<keyword evidence="5 7" id="KW-0472">Membrane</keyword>
<sequence>MSSATIIQIILAILLPPVAVFTTDGCGAQLIINVVLFACFIFPAVIHALYLVWVDKKHKERVYVVEYDVRSDGSGDRRGSQDSRFSRGSRGSRRGRDRREVHFE</sequence>
<evidence type="ECO:0000256" key="6">
    <source>
        <dbReference type="SAM" id="MobiDB-lite"/>
    </source>
</evidence>